<dbReference type="KEGG" id="scc:Spico_0094"/>
<sequence length="313" mass="34083">MGQRNVIGIDVGGTKIAYGLFDEHGILLNRSQYPTDIKADGPSLCDSLIETVTAFVKENGLSFKHIDGIGICLPSYVKFDEGFVCMTTAIIGMHDFPMREYLETRLPVRIVLDNDSNAAALAEHRHGAGKGSRHMVYVATSTGVGSGIIIEGKLFRGSYGWAGECGHMLATPDEGVLCGCENKGCFMSYVGGRFAPDHVKLNLEKGIPSTLSSCDQIDCEAILKAYENGDCLAGKMVESMAHWLAVCVYNVYQLLNINLFVFGGGLVHFGNALFGRMRKEFNRFDHLGYPVEFKFAELGKDCGIVGAAELVRE</sequence>
<dbReference type="Proteomes" id="UP000007939">
    <property type="component" value="Chromosome"/>
</dbReference>
<dbReference type="RefSeq" id="WP_013738732.1">
    <property type="nucleotide sequence ID" value="NC_015436.1"/>
</dbReference>
<dbReference type="eggNOG" id="COG1940">
    <property type="taxonomic scope" value="Bacteria"/>
</dbReference>
<feature type="transmembrane region" description="Helical" evidence="2">
    <location>
        <begin position="254"/>
        <end position="274"/>
    </location>
</feature>
<dbReference type="STRING" id="760011.Spico_0094"/>
<dbReference type="HOGENOM" id="CLU_036604_0_4_12"/>
<dbReference type="PANTHER" id="PTHR18964:SF149">
    <property type="entry name" value="BIFUNCTIONAL UDP-N-ACETYLGLUCOSAMINE 2-EPIMERASE_N-ACETYLMANNOSAMINE KINASE"/>
    <property type="match status" value="1"/>
</dbReference>
<reference evidence="3 4" key="2">
    <citation type="journal article" date="2012" name="Stand. Genomic Sci.">
        <title>Complete genome sequence of the termite hindgut bacterium Spirochaeta coccoides type strain (SPN1(T)), reclassification in the genus Sphaerochaeta as Sphaerochaeta coccoides comb. nov. and emendations of the family Spirochaetaceae and the genus Sphaerochaeta.</title>
        <authorList>
            <person name="Abt B."/>
            <person name="Han C."/>
            <person name="Scheuner C."/>
            <person name="Lu M."/>
            <person name="Lapidus A."/>
            <person name="Nolan M."/>
            <person name="Lucas S."/>
            <person name="Hammon N."/>
            <person name="Deshpande S."/>
            <person name="Cheng J.F."/>
            <person name="Tapia R."/>
            <person name="Goodwin L.A."/>
            <person name="Pitluck S."/>
            <person name="Liolios K."/>
            <person name="Pagani I."/>
            <person name="Ivanova N."/>
            <person name="Mavromatis K."/>
            <person name="Mikhailova N."/>
            <person name="Huntemann M."/>
            <person name="Pati A."/>
            <person name="Chen A."/>
            <person name="Palaniappan K."/>
            <person name="Land M."/>
            <person name="Hauser L."/>
            <person name="Brambilla E.M."/>
            <person name="Rohde M."/>
            <person name="Spring S."/>
            <person name="Gronow S."/>
            <person name="Goker M."/>
            <person name="Woyke T."/>
            <person name="Bristow J."/>
            <person name="Eisen J.A."/>
            <person name="Markowitz V."/>
            <person name="Hugenholtz P."/>
            <person name="Kyrpides N.C."/>
            <person name="Klenk H.P."/>
            <person name="Detter J.C."/>
        </authorList>
    </citation>
    <scope>NUCLEOTIDE SEQUENCE [LARGE SCALE GENOMIC DNA]</scope>
    <source>
        <strain evidence="4">ATCC BAA-1237 / DSM 17374 / SPN1</strain>
    </source>
</reference>
<name>F4GJ41_PARC1</name>
<dbReference type="PANTHER" id="PTHR18964">
    <property type="entry name" value="ROK (REPRESSOR, ORF, KINASE) FAMILY"/>
    <property type="match status" value="1"/>
</dbReference>
<dbReference type="Pfam" id="PF00480">
    <property type="entry name" value="ROK"/>
    <property type="match status" value="1"/>
</dbReference>
<keyword evidence="4" id="KW-1185">Reference proteome</keyword>
<dbReference type="InterPro" id="IPR000600">
    <property type="entry name" value="ROK"/>
</dbReference>
<dbReference type="Gene3D" id="3.30.420.40">
    <property type="match status" value="2"/>
</dbReference>
<keyword evidence="2" id="KW-1133">Transmembrane helix</keyword>
<dbReference type="EMBL" id="CP002659">
    <property type="protein sequence ID" value="AEC01336.1"/>
    <property type="molecule type" value="Genomic_DNA"/>
</dbReference>
<dbReference type="GO" id="GO:0004340">
    <property type="term" value="F:glucokinase activity"/>
    <property type="evidence" value="ECO:0007669"/>
    <property type="project" value="UniProtKB-EC"/>
</dbReference>
<keyword evidence="2" id="KW-0472">Membrane</keyword>
<accession>F4GJ41</accession>
<evidence type="ECO:0000256" key="1">
    <source>
        <dbReference type="ARBA" id="ARBA00006479"/>
    </source>
</evidence>
<dbReference type="EC" id="2.7.1.2" evidence="3"/>
<keyword evidence="2" id="KW-0812">Transmembrane</keyword>
<comment type="similarity">
    <text evidence="1">Belongs to the ROK (NagC/XylR) family.</text>
</comment>
<proteinExistence type="inferred from homology"/>
<gene>
    <name evidence="3" type="ordered locus">Spico_0094</name>
</gene>
<dbReference type="CDD" id="cd23763">
    <property type="entry name" value="ASKHA_ATPase_ROK"/>
    <property type="match status" value="1"/>
</dbReference>
<evidence type="ECO:0000256" key="2">
    <source>
        <dbReference type="SAM" id="Phobius"/>
    </source>
</evidence>
<dbReference type="InterPro" id="IPR043129">
    <property type="entry name" value="ATPase_NBD"/>
</dbReference>
<dbReference type="SUPFAM" id="SSF53067">
    <property type="entry name" value="Actin-like ATPase domain"/>
    <property type="match status" value="1"/>
</dbReference>
<evidence type="ECO:0000313" key="3">
    <source>
        <dbReference type="EMBL" id="AEC01336.1"/>
    </source>
</evidence>
<reference evidence="4" key="1">
    <citation type="submission" date="2011-04" db="EMBL/GenBank/DDBJ databases">
        <title>The complete genome of Spirochaeta coccoides DSM 17374.</title>
        <authorList>
            <person name="Lucas S."/>
            <person name="Copeland A."/>
            <person name="Lapidus A."/>
            <person name="Bruce D."/>
            <person name="Goodwin L."/>
            <person name="Pitluck S."/>
            <person name="Peters L."/>
            <person name="Kyrpides N."/>
            <person name="Mavromatis K."/>
            <person name="Pagani I."/>
            <person name="Ivanova N."/>
            <person name="Ovchinnikova G."/>
            <person name="Lu M."/>
            <person name="Detter J.C."/>
            <person name="Tapia R."/>
            <person name="Han C."/>
            <person name="Land M."/>
            <person name="Hauser L."/>
            <person name="Markowitz V."/>
            <person name="Cheng J.-F."/>
            <person name="Hugenholtz P."/>
            <person name="Woyke T."/>
            <person name="Wu D."/>
            <person name="Spring S."/>
            <person name="Schroeder M."/>
            <person name="Brambilla E."/>
            <person name="Klenk H.-P."/>
            <person name="Eisen J.A."/>
        </authorList>
    </citation>
    <scope>NUCLEOTIDE SEQUENCE [LARGE SCALE GENOMIC DNA]</scope>
    <source>
        <strain evidence="4">ATCC BAA-1237 / DSM 17374 / SPN1</strain>
    </source>
</reference>
<dbReference type="AlphaFoldDB" id="F4GJ41"/>
<dbReference type="OrthoDB" id="9795247at2"/>
<evidence type="ECO:0000313" key="4">
    <source>
        <dbReference type="Proteomes" id="UP000007939"/>
    </source>
</evidence>
<organism evidence="3 4">
    <name type="scientific">Parasphaerochaeta coccoides (strain ATCC BAA-1237 / DSM 17374 / SPN1)</name>
    <name type="common">Sphaerochaeta coccoides</name>
    <dbReference type="NCBI Taxonomy" id="760011"/>
    <lineage>
        <taxon>Bacteria</taxon>
        <taxon>Pseudomonadati</taxon>
        <taxon>Spirochaetota</taxon>
        <taxon>Spirochaetia</taxon>
        <taxon>Spirochaetales</taxon>
        <taxon>Sphaerochaetaceae</taxon>
        <taxon>Parasphaerochaeta</taxon>
    </lineage>
</organism>
<protein>
    <submittedName>
        <fullName evidence="3">Glucokinase</fullName>
        <ecNumber evidence="3">2.7.1.2</ecNumber>
    </submittedName>
</protein>
<keyword evidence="3" id="KW-0808">Transferase</keyword>